<sequence length="29" mass="3364">MEIEAENFPPLFRASFSDSTRNTAMILFQ</sequence>
<comment type="caution">
    <text evidence="1">The sequence shown here is derived from an EMBL/GenBank/DDBJ whole genome shotgun (WGS) entry which is preliminary data.</text>
</comment>
<dbReference type="EMBL" id="AWWV01011244">
    <property type="protein sequence ID" value="OMO73322.1"/>
    <property type="molecule type" value="Genomic_DNA"/>
</dbReference>
<accession>A0A1R3HSL7</accession>
<evidence type="ECO:0000313" key="1">
    <source>
        <dbReference type="EMBL" id="OMO73322.1"/>
    </source>
</evidence>
<name>A0A1R3HSL7_COCAP</name>
<proteinExistence type="predicted"/>
<dbReference type="AlphaFoldDB" id="A0A1R3HSL7"/>
<evidence type="ECO:0000313" key="2">
    <source>
        <dbReference type="Proteomes" id="UP000188268"/>
    </source>
</evidence>
<dbReference type="Gramene" id="OMO73322">
    <property type="protein sequence ID" value="OMO73322"/>
    <property type="gene ID" value="CCACVL1_17331"/>
</dbReference>
<organism evidence="1 2">
    <name type="scientific">Corchorus capsularis</name>
    <name type="common">Jute</name>
    <dbReference type="NCBI Taxonomy" id="210143"/>
    <lineage>
        <taxon>Eukaryota</taxon>
        <taxon>Viridiplantae</taxon>
        <taxon>Streptophyta</taxon>
        <taxon>Embryophyta</taxon>
        <taxon>Tracheophyta</taxon>
        <taxon>Spermatophyta</taxon>
        <taxon>Magnoliopsida</taxon>
        <taxon>eudicotyledons</taxon>
        <taxon>Gunneridae</taxon>
        <taxon>Pentapetalae</taxon>
        <taxon>rosids</taxon>
        <taxon>malvids</taxon>
        <taxon>Malvales</taxon>
        <taxon>Malvaceae</taxon>
        <taxon>Grewioideae</taxon>
        <taxon>Apeibeae</taxon>
        <taxon>Corchorus</taxon>
    </lineage>
</organism>
<reference evidence="1 2" key="1">
    <citation type="submission" date="2013-09" db="EMBL/GenBank/DDBJ databases">
        <title>Corchorus capsularis genome sequencing.</title>
        <authorList>
            <person name="Alam M."/>
            <person name="Haque M.S."/>
            <person name="Islam M.S."/>
            <person name="Emdad E.M."/>
            <person name="Islam M.M."/>
            <person name="Ahmed B."/>
            <person name="Halim A."/>
            <person name="Hossen Q.M.M."/>
            <person name="Hossain M.Z."/>
            <person name="Ahmed R."/>
            <person name="Khan M.M."/>
            <person name="Islam R."/>
            <person name="Rashid M.M."/>
            <person name="Khan S.A."/>
            <person name="Rahman M.S."/>
            <person name="Alam M."/>
        </authorList>
    </citation>
    <scope>NUCLEOTIDE SEQUENCE [LARGE SCALE GENOMIC DNA]</scope>
    <source>
        <strain evidence="2">cv. CVL-1</strain>
        <tissue evidence="1">Whole seedling</tissue>
    </source>
</reference>
<protein>
    <submittedName>
        <fullName evidence="1">Uncharacterized protein</fullName>
    </submittedName>
</protein>
<gene>
    <name evidence="1" type="ORF">CCACVL1_17331</name>
</gene>
<keyword evidence="2" id="KW-1185">Reference proteome</keyword>
<dbReference type="Proteomes" id="UP000188268">
    <property type="component" value="Unassembled WGS sequence"/>
</dbReference>